<dbReference type="InterPro" id="IPR016446">
    <property type="entry name" value="Flavin_OxRdtase_Frp"/>
</dbReference>
<keyword evidence="8" id="KW-1185">Reference proteome</keyword>
<gene>
    <name evidence="7" type="ORF">GOB87_09835</name>
</gene>
<evidence type="ECO:0000256" key="4">
    <source>
        <dbReference type="ARBA" id="ARBA00023002"/>
    </source>
</evidence>
<dbReference type="GO" id="GO:0016491">
    <property type="term" value="F:oxidoreductase activity"/>
    <property type="evidence" value="ECO:0007669"/>
    <property type="project" value="UniProtKB-UniRule"/>
</dbReference>
<keyword evidence="2 5" id="KW-0285">Flavoprotein</keyword>
<evidence type="ECO:0000256" key="1">
    <source>
        <dbReference type="ARBA" id="ARBA00008366"/>
    </source>
</evidence>
<dbReference type="InterPro" id="IPR029479">
    <property type="entry name" value="Nitroreductase"/>
</dbReference>
<organism evidence="7 8">
    <name type="scientific">Acetobacter estunensis</name>
    <dbReference type="NCBI Taxonomy" id="104097"/>
    <lineage>
        <taxon>Bacteria</taxon>
        <taxon>Pseudomonadati</taxon>
        <taxon>Pseudomonadota</taxon>
        <taxon>Alphaproteobacteria</taxon>
        <taxon>Acetobacterales</taxon>
        <taxon>Acetobacteraceae</taxon>
        <taxon>Acetobacter</taxon>
    </lineage>
</organism>
<keyword evidence="3 5" id="KW-0288">FMN</keyword>
<dbReference type="RefSeq" id="WP_166316001.1">
    <property type="nucleotide sequence ID" value="NZ_WOTH01000019.1"/>
</dbReference>
<keyword evidence="5" id="KW-0521">NADP</keyword>
<name>A0A967B5N2_9PROT</name>
<dbReference type="SUPFAM" id="SSF55469">
    <property type="entry name" value="FMN-dependent nitroreductase-like"/>
    <property type="match status" value="1"/>
</dbReference>
<feature type="domain" description="Nitroreductase" evidence="6">
    <location>
        <begin position="34"/>
        <end position="188"/>
    </location>
</feature>
<comment type="caution">
    <text evidence="7">The sequence shown here is derived from an EMBL/GenBank/DDBJ whole genome shotgun (WGS) entry which is preliminary data.</text>
</comment>
<comment type="similarity">
    <text evidence="1 5">Belongs to the flavin oxidoreductase frp family.</text>
</comment>
<evidence type="ECO:0000313" key="8">
    <source>
        <dbReference type="Proteomes" id="UP000597459"/>
    </source>
</evidence>
<proteinExistence type="inferred from homology"/>
<evidence type="ECO:0000259" key="6">
    <source>
        <dbReference type="Pfam" id="PF00881"/>
    </source>
</evidence>
<dbReference type="InterPro" id="IPR000415">
    <property type="entry name" value="Nitroreductase-like"/>
</dbReference>
<evidence type="ECO:0000313" key="7">
    <source>
        <dbReference type="EMBL" id="NHO54252.1"/>
    </source>
</evidence>
<evidence type="ECO:0000256" key="2">
    <source>
        <dbReference type="ARBA" id="ARBA00022630"/>
    </source>
</evidence>
<dbReference type="PIRSF" id="PIRSF005426">
    <property type="entry name" value="Frp"/>
    <property type="match status" value="1"/>
</dbReference>
<dbReference type="Proteomes" id="UP000597459">
    <property type="component" value="Unassembled WGS sequence"/>
</dbReference>
<dbReference type="Gene3D" id="3.40.109.10">
    <property type="entry name" value="NADH Oxidase"/>
    <property type="match status" value="1"/>
</dbReference>
<accession>A0A967B5N2</accession>
<keyword evidence="4 5" id="KW-0560">Oxidoreductase</keyword>
<sequence length="274" mass="29987">MTSPDVAHAWHLRYGSETSVPVETLDPVTRGLLAHRSVRSFSDRSLPVDTIETAIAAAQSASSSSNLQIWSVIAVEDSARKERLSRLAGDQAHIRQAPLLLVWVVDLGRLRRIAEREGAPSEGLDYLDTLLVGISDAGIAAQNAVVSLEASGLGIVYLGALRNNTPEVAKELGLPPLVTVAFGLAVGYPDPVVTTHVKPRFPQSVVLHRERYTTTDEEAGVRRYDEVYADFQKRQGLPERSWTSTVVQRIGKPSALHGREHQRTVLEESGFKLK</sequence>
<dbReference type="Pfam" id="PF00881">
    <property type="entry name" value="Nitroreductase"/>
    <property type="match status" value="1"/>
</dbReference>
<dbReference type="PANTHER" id="PTHR43425:SF2">
    <property type="entry name" value="OXYGEN-INSENSITIVE NADPH NITROREDUCTASE"/>
    <property type="match status" value="1"/>
</dbReference>
<dbReference type="PANTHER" id="PTHR43425">
    <property type="entry name" value="OXYGEN-INSENSITIVE NADPH NITROREDUCTASE"/>
    <property type="match status" value="1"/>
</dbReference>
<dbReference type="AlphaFoldDB" id="A0A967B5N2"/>
<protein>
    <submittedName>
        <fullName evidence="7">NADPH-dependent oxidoreductase</fullName>
    </submittedName>
</protein>
<dbReference type="EMBL" id="WOTH01000019">
    <property type="protein sequence ID" value="NHO54252.1"/>
    <property type="molecule type" value="Genomic_DNA"/>
</dbReference>
<evidence type="ECO:0000256" key="5">
    <source>
        <dbReference type="PIRNR" id="PIRNR005426"/>
    </source>
</evidence>
<reference evidence="7" key="1">
    <citation type="submission" date="2019-11" db="EMBL/GenBank/DDBJ databases">
        <title>Description of new Acetobacter species.</title>
        <authorList>
            <person name="Cleenwerck I."/>
            <person name="Sombolestani A.S."/>
        </authorList>
    </citation>
    <scope>NUCLEOTIDE SEQUENCE</scope>
    <source>
        <strain evidence="7">LMG 1626</strain>
    </source>
</reference>
<dbReference type="CDD" id="cd02146">
    <property type="entry name" value="NfsA-like"/>
    <property type="match status" value="1"/>
</dbReference>
<evidence type="ECO:0000256" key="3">
    <source>
        <dbReference type="ARBA" id="ARBA00022643"/>
    </source>
</evidence>